<evidence type="ECO:0008006" key="3">
    <source>
        <dbReference type="Google" id="ProtNLM"/>
    </source>
</evidence>
<dbReference type="OrthoDB" id="1809893at2"/>
<comment type="caution">
    <text evidence="1">The sequence shown here is derived from an EMBL/GenBank/DDBJ whole genome shotgun (WGS) entry which is preliminary data.</text>
</comment>
<proteinExistence type="predicted"/>
<evidence type="ECO:0000313" key="1">
    <source>
        <dbReference type="EMBL" id="OWZ83629.1"/>
    </source>
</evidence>
<protein>
    <recommendedName>
        <fullName evidence="3">DUF2508 domain-containing protein</fullName>
    </recommendedName>
</protein>
<dbReference type="InterPro" id="IPR019644">
    <property type="entry name" value="DUF2508"/>
</dbReference>
<evidence type="ECO:0000313" key="2">
    <source>
        <dbReference type="Proteomes" id="UP000214588"/>
    </source>
</evidence>
<sequence>MLNMHISEIIDKVKLIKKKLVLYIMKVYRYLDFEDGTKELNPEEKLLLELQKTKKEIKDAENYFNNVTDPRLIEHAAYLRKANEKKFRYLLELAKRYGLRSYVNENYKHNLSNEYININKE</sequence>
<keyword evidence="2" id="KW-1185">Reference proteome</keyword>
<organism evidence="1 2">
    <name type="scientific">Natranaerobius trueperi</name>
    <dbReference type="NCBI Taxonomy" id="759412"/>
    <lineage>
        <taxon>Bacteria</taxon>
        <taxon>Bacillati</taxon>
        <taxon>Bacillota</taxon>
        <taxon>Clostridia</taxon>
        <taxon>Natranaerobiales</taxon>
        <taxon>Natranaerobiaceae</taxon>
        <taxon>Natranaerobius</taxon>
    </lineage>
</organism>
<dbReference type="EMBL" id="NIQC01000014">
    <property type="protein sequence ID" value="OWZ83629.1"/>
    <property type="molecule type" value="Genomic_DNA"/>
</dbReference>
<reference evidence="1 2" key="1">
    <citation type="submission" date="2017-06" db="EMBL/GenBank/DDBJ databases">
        <title>Draft Genome Sequence of Natranaerobius trueperi halophilic, alkalithermophilic bacteria from soda lakes.</title>
        <authorList>
            <person name="Zhao B."/>
        </authorList>
    </citation>
    <scope>NUCLEOTIDE SEQUENCE [LARGE SCALE GENOMIC DNA]</scope>
    <source>
        <strain evidence="1 2">DSM 18760</strain>
    </source>
</reference>
<accession>A0A226BZL5</accession>
<dbReference type="Proteomes" id="UP000214588">
    <property type="component" value="Unassembled WGS sequence"/>
</dbReference>
<dbReference type="Pfam" id="PF10704">
    <property type="entry name" value="DUF2508"/>
    <property type="match status" value="1"/>
</dbReference>
<gene>
    <name evidence="1" type="ORF">CDO51_07345</name>
</gene>
<dbReference type="AlphaFoldDB" id="A0A226BZL5"/>
<name>A0A226BZL5_9FIRM</name>